<dbReference type="Proteomes" id="UP000229974">
    <property type="component" value="Unassembled WGS sequence"/>
</dbReference>
<evidence type="ECO:0000256" key="3">
    <source>
        <dbReference type="ARBA" id="ARBA00022692"/>
    </source>
</evidence>
<proteinExistence type="predicted"/>
<dbReference type="InterPro" id="IPR001123">
    <property type="entry name" value="LeuE-type"/>
</dbReference>
<keyword evidence="4" id="KW-0813">Transport</keyword>
<comment type="subcellular location">
    <subcellularLocation>
        <location evidence="1">Cell membrane</location>
        <topology evidence="1">Multi-pass membrane protein</topology>
    </subcellularLocation>
</comment>
<evidence type="ECO:0000256" key="1">
    <source>
        <dbReference type="ARBA" id="ARBA00004651"/>
    </source>
</evidence>
<evidence type="ECO:0000256" key="7">
    <source>
        <dbReference type="SAM" id="Phobius"/>
    </source>
</evidence>
<keyword evidence="3 7" id="KW-0812">Transmembrane</keyword>
<accession>A0A2J0PS40</accession>
<feature type="transmembrane region" description="Helical" evidence="7">
    <location>
        <begin position="71"/>
        <end position="88"/>
    </location>
</feature>
<feature type="transmembrane region" description="Helical" evidence="7">
    <location>
        <begin position="6"/>
        <end position="28"/>
    </location>
</feature>
<reference evidence="8 10" key="1">
    <citation type="submission" date="2016-03" db="EMBL/GenBank/DDBJ databases">
        <authorList>
            <consortium name="Pathogen Informatics"/>
        </authorList>
    </citation>
    <scope>NUCLEOTIDE SEQUENCE [LARGE SCALE GENOMIC DNA]</scope>
    <source>
        <strain evidence="10">e1424</strain>
        <strain evidence="8">E1424</strain>
    </source>
</reference>
<evidence type="ECO:0000313" key="10">
    <source>
        <dbReference type="Proteomes" id="UP000076205"/>
    </source>
</evidence>
<evidence type="ECO:0000313" key="8">
    <source>
        <dbReference type="EMBL" id="CZY23813.1"/>
    </source>
</evidence>
<evidence type="ECO:0000313" key="11">
    <source>
        <dbReference type="Proteomes" id="UP000229974"/>
    </source>
</evidence>
<evidence type="ECO:0000313" key="9">
    <source>
        <dbReference type="EMBL" id="PJD77750.1"/>
    </source>
</evidence>
<feature type="transmembrane region" description="Helical" evidence="7">
    <location>
        <begin position="40"/>
        <end position="59"/>
    </location>
</feature>
<gene>
    <name evidence="8" type="primary">rhtC_2</name>
    <name evidence="9" type="ORF">B9Q30_25985</name>
    <name evidence="8" type="ORF">SAMEA2273352_04472</name>
</gene>
<dbReference type="AlphaFoldDB" id="A0A2J0PS40"/>
<reference evidence="9 11" key="2">
    <citation type="journal article" date="2017" name="J. Antimicrob. Chemother.">
        <title>Characterization of the population structure, drug resistance mechanisms and plasmids of the community-associated Enterobacter cloacae complex in China.</title>
        <authorList>
            <person name="Zhou K."/>
            <person name="Yu W."/>
            <person name="Cao X."/>
            <person name="Shen P."/>
            <person name="Lu H."/>
            <person name="Luo Q."/>
            <person name="Rossen J.W.A."/>
            <person name="Xiao Y."/>
        </authorList>
    </citation>
    <scope>NUCLEOTIDE SEQUENCE [LARGE SCALE GENOMIC DNA]</scope>
    <source>
        <strain evidence="9 11">ECC904</strain>
    </source>
</reference>
<keyword evidence="2" id="KW-1003">Cell membrane</keyword>
<comment type="caution">
    <text evidence="9">The sequence shown here is derived from an EMBL/GenBank/DDBJ whole genome shotgun (WGS) entry which is preliminary data.</text>
</comment>
<evidence type="ECO:0000256" key="2">
    <source>
        <dbReference type="ARBA" id="ARBA00022475"/>
    </source>
</evidence>
<evidence type="ECO:0000256" key="5">
    <source>
        <dbReference type="ARBA" id="ARBA00022989"/>
    </source>
</evidence>
<dbReference type="EMBL" id="NEEW01000023">
    <property type="protein sequence ID" value="PJD77750.1"/>
    <property type="molecule type" value="Genomic_DNA"/>
</dbReference>
<dbReference type="PANTHER" id="PTHR30086:SF20">
    <property type="entry name" value="ARGININE EXPORTER PROTEIN ARGO-RELATED"/>
    <property type="match status" value="1"/>
</dbReference>
<dbReference type="PANTHER" id="PTHR30086">
    <property type="entry name" value="ARGININE EXPORTER PROTEIN ARGO"/>
    <property type="match status" value="1"/>
</dbReference>
<keyword evidence="5 7" id="KW-1133">Transmembrane helix</keyword>
<sequence length="210" mass="22833">MIISSLIAIATVLTMGVISPGPSFIYVARNAVVHSRRHGLVTALGTGVGAAIFSLAAMLGLQKLLLMVPELFMVLKVAGGAYLLWLAVKMFRDATRPLYLALDGDKNDGRTLMMTFRDGLLTQLSNPKTAIIFASIFSALLPENIPALFYVAIPLMSFLIDFGWYAIVSLCLSSERPRRAYLRLKTSVDRASSAVLAALGMRLIYSSFVK</sequence>
<organism evidence="9 11">
    <name type="scientific">Enterobacter hormaechei</name>
    <dbReference type="NCBI Taxonomy" id="158836"/>
    <lineage>
        <taxon>Bacteria</taxon>
        <taxon>Pseudomonadati</taxon>
        <taxon>Pseudomonadota</taxon>
        <taxon>Gammaproteobacteria</taxon>
        <taxon>Enterobacterales</taxon>
        <taxon>Enterobacteriaceae</taxon>
        <taxon>Enterobacter</taxon>
        <taxon>Enterobacter cloacae complex</taxon>
    </lineage>
</organism>
<protein>
    <submittedName>
        <fullName evidence="8">Homoserine/threonine efflux pump</fullName>
    </submittedName>
    <submittedName>
        <fullName evidence="9">Threonine transporter</fullName>
    </submittedName>
</protein>
<dbReference type="OrthoDB" id="581870at2"/>
<keyword evidence="6 7" id="KW-0472">Membrane</keyword>
<dbReference type="GO" id="GO:0005886">
    <property type="term" value="C:plasma membrane"/>
    <property type="evidence" value="ECO:0007669"/>
    <property type="project" value="UniProtKB-SubCell"/>
</dbReference>
<evidence type="ECO:0000256" key="6">
    <source>
        <dbReference type="ARBA" id="ARBA00023136"/>
    </source>
</evidence>
<dbReference type="Proteomes" id="UP000076205">
    <property type="component" value="Unassembled WGS sequence"/>
</dbReference>
<feature type="transmembrane region" description="Helical" evidence="7">
    <location>
        <begin position="147"/>
        <end position="170"/>
    </location>
</feature>
<dbReference type="Pfam" id="PF01810">
    <property type="entry name" value="LysE"/>
    <property type="match status" value="1"/>
</dbReference>
<dbReference type="GO" id="GO:0015171">
    <property type="term" value="F:amino acid transmembrane transporter activity"/>
    <property type="evidence" value="ECO:0007669"/>
    <property type="project" value="TreeGrafter"/>
</dbReference>
<dbReference type="EMBL" id="FJYW01000013">
    <property type="protein sequence ID" value="CZY23813.1"/>
    <property type="molecule type" value="Genomic_DNA"/>
</dbReference>
<dbReference type="RefSeq" id="WP_022650056.1">
    <property type="nucleotide sequence ID" value="NZ_BEEC01000102.1"/>
</dbReference>
<keyword evidence="4" id="KW-0029">Amino-acid transport</keyword>
<feature type="transmembrane region" description="Helical" evidence="7">
    <location>
        <begin position="120"/>
        <end position="141"/>
    </location>
</feature>
<evidence type="ECO:0000256" key="4">
    <source>
        <dbReference type="ARBA" id="ARBA00022970"/>
    </source>
</evidence>
<dbReference type="GeneID" id="63144851"/>
<name>A0A2J0PS40_9ENTR</name>